<evidence type="ECO:0000256" key="4">
    <source>
        <dbReference type="ARBA" id="ARBA00022475"/>
    </source>
</evidence>
<evidence type="ECO:0000313" key="9">
    <source>
        <dbReference type="EMBL" id="RTZ80628.1"/>
    </source>
</evidence>
<evidence type="ECO:0000256" key="1">
    <source>
        <dbReference type="ARBA" id="ARBA00004202"/>
    </source>
</evidence>
<evidence type="ECO:0000313" key="10">
    <source>
        <dbReference type="EMBL" id="RTZ80976.1"/>
    </source>
</evidence>
<keyword evidence="7" id="KW-0472">Membrane</keyword>
<evidence type="ECO:0000256" key="7">
    <source>
        <dbReference type="ARBA" id="ARBA00023136"/>
    </source>
</evidence>
<dbReference type="GO" id="GO:0005886">
    <property type="term" value="C:plasma membrane"/>
    <property type="evidence" value="ECO:0007669"/>
    <property type="project" value="UniProtKB-SubCell"/>
</dbReference>
<evidence type="ECO:0000313" key="14">
    <source>
        <dbReference type="Proteomes" id="UP000286732"/>
    </source>
</evidence>
<proteinExistence type="inferred from homology"/>
<gene>
    <name evidence="11" type="ORF">DSY94_09180</name>
    <name evidence="13" type="ORF">DSY95_01545</name>
    <name evidence="12" type="ORF">DSY96_06640</name>
    <name evidence="10" type="ORF">DSY97_02100</name>
    <name evidence="9" type="ORF">DSY98_04075</name>
</gene>
<dbReference type="InterPro" id="IPR003593">
    <property type="entry name" value="AAA+_ATPase"/>
</dbReference>
<comment type="caution">
    <text evidence="9">The sequence shown here is derived from an EMBL/GenBank/DDBJ whole genome shotgun (WGS) entry which is preliminary data.</text>
</comment>
<keyword evidence="4" id="KW-1003">Cell membrane</keyword>
<dbReference type="EMBL" id="QNZJ01000060">
    <property type="protein sequence ID" value="RTZ88028.1"/>
    <property type="molecule type" value="Genomic_DNA"/>
</dbReference>
<sequence length="221" mass="24837">MNEPLLVFREIEKSFSGSQILCGVDLSLYPGKCILLSGKNGVGKTILLKIIAGLEIPDLAKIEISGKTNSWEKAVRSVRKEIIYLHQHPIMFSSTVESNVAYGLRFASLNRKQRRESVDEALEWAGLTDVAKKQAKTLSGGVQQRVAFTRAWILKPKVLLLDEPMANMDHESREQTYQLLVRMKSAGMSLVITSHFMQYFEGIVDQHFQLKNGALELKSKS</sequence>
<dbReference type="EMBL" id="QNZL01000055">
    <property type="protein sequence ID" value="RTZ80976.1"/>
    <property type="molecule type" value="Genomic_DNA"/>
</dbReference>
<dbReference type="Proteomes" id="UP000286732">
    <property type="component" value="Unassembled WGS sequence"/>
</dbReference>
<keyword evidence="3" id="KW-0813">Transport</keyword>
<dbReference type="Proteomes" id="UP000286801">
    <property type="component" value="Unassembled WGS sequence"/>
</dbReference>
<accession>A0A432GAL2</accession>
<dbReference type="GO" id="GO:0055085">
    <property type="term" value="P:transmembrane transport"/>
    <property type="evidence" value="ECO:0007669"/>
    <property type="project" value="InterPro"/>
</dbReference>
<dbReference type="InterPro" id="IPR015856">
    <property type="entry name" value="ABC_transpr_CbiO/EcfA_su"/>
</dbReference>
<reference evidence="14 15" key="1">
    <citation type="submission" date="2018-06" db="EMBL/GenBank/DDBJ databases">
        <title>Combined omics and stable isotope probing to characterize newly discovered Mariana Back-Arc vent microbial communities.</title>
        <authorList>
            <person name="Trembath-Reichert E."/>
            <person name="Huber J.A."/>
        </authorList>
    </citation>
    <scope>NUCLEOTIDE SEQUENCE [LARGE SCALE GENOMIC DNA]</scope>
    <source>
        <strain evidence="11">MAG 24</strain>
        <strain evidence="13">MAG 54</strain>
        <strain evidence="12">MAG 58</strain>
        <strain evidence="10">MAG 63_1</strain>
        <strain evidence="9">MAG 63_2</strain>
    </source>
</reference>
<name>A0A432GAL2_9DELT</name>
<evidence type="ECO:0000313" key="12">
    <source>
        <dbReference type="EMBL" id="RTZ84197.1"/>
    </source>
</evidence>
<dbReference type="PANTHER" id="PTHR43166">
    <property type="entry name" value="AMINO ACID IMPORT ATP-BINDING PROTEIN"/>
    <property type="match status" value="1"/>
</dbReference>
<dbReference type="InterPro" id="IPR003439">
    <property type="entry name" value="ABC_transporter-like_ATP-bd"/>
</dbReference>
<feature type="domain" description="ABC transporter" evidence="8">
    <location>
        <begin position="6"/>
        <end position="221"/>
    </location>
</feature>
<comment type="similarity">
    <text evidence="2">Belongs to the ABC transporter superfamily.</text>
</comment>
<dbReference type="EMBL" id="QNZK01000233">
    <property type="protein sequence ID" value="RTZ84197.1"/>
    <property type="molecule type" value="Genomic_DNA"/>
</dbReference>
<evidence type="ECO:0000259" key="8">
    <source>
        <dbReference type="PROSITE" id="PS50893"/>
    </source>
</evidence>
<organism evidence="9 14">
    <name type="scientific">SAR324 cluster bacterium</name>
    <dbReference type="NCBI Taxonomy" id="2024889"/>
    <lineage>
        <taxon>Bacteria</taxon>
        <taxon>Deltaproteobacteria</taxon>
        <taxon>SAR324 cluster</taxon>
    </lineage>
</organism>
<evidence type="ECO:0000256" key="6">
    <source>
        <dbReference type="ARBA" id="ARBA00022840"/>
    </source>
</evidence>
<dbReference type="SMART" id="SM00382">
    <property type="entry name" value="AAA"/>
    <property type="match status" value="1"/>
</dbReference>
<dbReference type="InterPro" id="IPR027417">
    <property type="entry name" value="P-loop_NTPase"/>
</dbReference>
<dbReference type="GO" id="GO:0016887">
    <property type="term" value="F:ATP hydrolysis activity"/>
    <property type="evidence" value="ECO:0007669"/>
    <property type="project" value="InterPro"/>
</dbReference>
<dbReference type="Pfam" id="PF00005">
    <property type="entry name" value="ABC_tran"/>
    <property type="match status" value="1"/>
</dbReference>
<dbReference type="EMBL" id="QNZM01000155">
    <property type="protein sequence ID" value="RTZ80628.1"/>
    <property type="molecule type" value="Genomic_DNA"/>
</dbReference>
<dbReference type="Proteomes" id="UP000287917">
    <property type="component" value="Unassembled WGS sequence"/>
</dbReference>
<protein>
    <submittedName>
        <fullName evidence="9">ABC transporter ATP-binding protein</fullName>
    </submittedName>
</protein>
<evidence type="ECO:0000313" key="15">
    <source>
        <dbReference type="Proteomes" id="UP000286801"/>
    </source>
</evidence>
<dbReference type="InterPro" id="IPR050086">
    <property type="entry name" value="MetN_ABC_transporter-like"/>
</dbReference>
<dbReference type="GO" id="GO:0005524">
    <property type="term" value="F:ATP binding"/>
    <property type="evidence" value="ECO:0007669"/>
    <property type="project" value="UniProtKB-KW"/>
</dbReference>
<evidence type="ECO:0000313" key="13">
    <source>
        <dbReference type="EMBL" id="RTZ88028.1"/>
    </source>
</evidence>
<evidence type="ECO:0000256" key="5">
    <source>
        <dbReference type="ARBA" id="ARBA00022741"/>
    </source>
</evidence>
<dbReference type="Gene3D" id="3.40.50.300">
    <property type="entry name" value="P-loop containing nucleotide triphosphate hydrolases"/>
    <property type="match status" value="1"/>
</dbReference>
<evidence type="ECO:0000313" key="11">
    <source>
        <dbReference type="EMBL" id="RTZ83061.1"/>
    </source>
</evidence>
<dbReference type="Proteomes" id="UP000287719">
    <property type="component" value="Unassembled WGS sequence"/>
</dbReference>
<dbReference type="PANTHER" id="PTHR43166:SF9">
    <property type="entry name" value="GLUTAMATE_ASPARTATE IMPORT ATP-BINDING PROTEIN GLTL"/>
    <property type="match status" value="1"/>
</dbReference>
<dbReference type="AlphaFoldDB" id="A0A432GAL2"/>
<keyword evidence="5" id="KW-0547">Nucleotide-binding</keyword>
<comment type="subcellular location">
    <subcellularLocation>
        <location evidence="1">Cell membrane</location>
        <topology evidence="1">Peripheral membrane protein</topology>
    </subcellularLocation>
</comment>
<dbReference type="SUPFAM" id="SSF52540">
    <property type="entry name" value="P-loop containing nucleoside triphosphate hydrolases"/>
    <property type="match status" value="1"/>
</dbReference>
<dbReference type="CDD" id="cd03225">
    <property type="entry name" value="ABC_cobalt_CbiO_domain1"/>
    <property type="match status" value="1"/>
</dbReference>
<evidence type="ECO:0000256" key="3">
    <source>
        <dbReference type="ARBA" id="ARBA00022448"/>
    </source>
</evidence>
<dbReference type="PROSITE" id="PS50893">
    <property type="entry name" value="ABC_TRANSPORTER_2"/>
    <property type="match status" value="1"/>
</dbReference>
<dbReference type="Proteomes" id="UP000287176">
    <property type="component" value="Unassembled WGS sequence"/>
</dbReference>
<keyword evidence="6 9" id="KW-0067">ATP-binding</keyword>
<dbReference type="EMBL" id="QNZI01000234">
    <property type="protein sequence ID" value="RTZ83061.1"/>
    <property type="molecule type" value="Genomic_DNA"/>
</dbReference>
<evidence type="ECO:0000256" key="2">
    <source>
        <dbReference type="ARBA" id="ARBA00005417"/>
    </source>
</evidence>